<dbReference type="Proteomes" id="UP000318384">
    <property type="component" value="Chromosome"/>
</dbReference>
<reference evidence="2 3" key="1">
    <citation type="submission" date="2019-03" db="EMBL/GenBank/DDBJ databases">
        <title>Deep-cultivation of Planctomycetes and their phenomic and genomic characterization uncovers novel biology.</title>
        <authorList>
            <person name="Wiegand S."/>
            <person name="Jogler M."/>
            <person name="Boedeker C."/>
            <person name="Pinto D."/>
            <person name="Vollmers J."/>
            <person name="Rivas-Marin E."/>
            <person name="Kohn T."/>
            <person name="Peeters S.H."/>
            <person name="Heuer A."/>
            <person name="Rast P."/>
            <person name="Oberbeckmann S."/>
            <person name="Bunk B."/>
            <person name="Jeske O."/>
            <person name="Meyerdierks A."/>
            <person name="Storesund J.E."/>
            <person name="Kallscheuer N."/>
            <person name="Luecker S."/>
            <person name="Lage O.M."/>
            <person name="Pohl T."/>
            <person name="Merkel B.J."/>
            <person name="Hornburger P."/>
            <person name="Mueller R.-W."/>
            <person name="Bruemmer F."/>
            <person name="Labrenz M."/>
            <person name="Spormann A.M."/>
            <person name="Op den Camp H."/>
            <person name="Overmann J."/>
            <person name="Amann R."/>
            <person name="Jetten M.S.M."/>
            <person name="Mascher T."/>
            <person name="Medema M.H."/>
            <person name="Devos D.P."/>
            <person name="Kaster A.-K."/>
            <person name="Ovreas L."/>
            <person name="Rohde M."/>
            <person name="Galperin M.Y."/>
            <person name="Jogler C."/>
        </authorList>
    </citation>
    <scope>NUCLEOTIDE SEQUENCE [LARGE SCALE GENOMIC DNA]</scope>
    <source>
        <strain evidence="2 3">V202</strain>
    </source>
</reference>
<dbReference type="AlphaFoldDB" id="A0A517WN69"/>
<evidence type="ECO:0000313" key="3">
    <source>
        <dbReference type="Proteomes" id="UP000318384"/>
    </source>
</evidence>
<keyword evidence="3" id="KW-1185">Reference proteome</keyword>
<dbReference type="RefSeq" id="WP_145170105.1">
    <property type="nucleotide sequence ID" value="NZ_CP037422.1"/>
</dbReference>
<sequence length="159" mass="18209">MAIFICSNCSHTEETPDEFLGKKARCLKCQTLSTITEKETKTPKALPKTPASNKMNPSPPRDEFSNDERKSINVTHRSREIKSWHVVTLFVLLGAILTAQLVQLEGQKEWEYAIRSPKDSALEEDLNSWGESGWELVFARRATNYAGTAEYEMIFRRRK</sequence>
<gene>
    <name evidence="2" type="ORF">V202x_00500</name>
</gene>
<organism evidence="2 3">
    <name type="scientific">Gimesia aquarii</name>
    <dbReference type="NCBI Taxonomy" id="2527964"/>
    <lineage>
        <taxon>Bacteria</taxon>
        <taxon>Pseudomonadati</taxon>
        <taxon>Planctomycetota</taxon>
        <taxon>Planctomycetia</taxon>
        <taxon>Planctomycetales</taxon>
        <taxon>Planctomycetaceae</taxon>
        <taxon>Gimesia</taxon>
    </lineage>
</organism>
<dbReference type="EMBL" id="CP037422">
    <property type="protein sequence ID" value="QDU06707.1"/>
    <property type="molecule type" value="Genomic_DNA"/>
</dbReference>
<evidence type="ECO:0000313" key="2">
    <source>
        <dbReference type="EMBL" id="QDU06707.1"/>
    </source>
</evidence>
<proteinExistence type="predicted"/>
<accession>A0A517WN69</accession>
<feature type="region of interest" description="Disordered" evidence="1">
    <location>
        <begin position="38"/>
        <end position="68"/>
    </location>
</feature>
<evidence type="ECO:0000256" key="1">
    <source>
        <dbReference type="SAM" id="MobiDB-lite"/>
    </source>
</evidence>
<evidence type="ECO:0008006" key="4">
    <source>
        <dbReference type="Google" id="ProtNLM"/>
    </source>
</evidence>
<protein>
    <recommendedName>
        <fullName evidence="4">DUF4177 domain-containing protein</fullName>
    </recommendedName>
</protein>
<dbReference type="OrthoDB" id="291820at2"/>
<name>A0A517WN69_9PLAN</name>